<dbReference type="InterPro" id="IPR025461">
    <property type="entry name" value="ABA4-like"/>
</dbReference>
<evidence type="ECO:0000313" key="3">
    <source>
        <dbReference type="Proteomes" id="UP001163203"/>
    </source>
</evidence>
<keyword evidence="1" id="KW-1133">Transmembrane helix</keyword>
<feature type="transmembrane region" description="Helical" evidence="1">
    <location>
        <begin position="6"/>
        <end position="25"/>
    </location>
</feature>
<keyword evidence="1" id="KW-0812">Transmembrane</keyword>
<reference evidence="2" key="1">
    <citation type="submission" date="2022-11" db="EMBL/GenBank/DDBJ databases">
        <authorList>
            <person name="Mo P."/>
        </authorList>
    </citation>
    <scope>NUCLEOTIDE SEQUENCE</scope>
    <source>
        <strain evidence="2">HUAS 11-8</strain>
    </source>
</reference>
<dbReference type="Pfam" id="PF14108">
    <property type="entry name" value="ABA4-like"/>
    <property type="match status" value="1"/>
</dbReference>
<dbReference type="RefSeq" id="WP_268755197.1">
    <property type="nucleotide sequence ID" value="NZ_CP113836.1"/>
</dbReference>
<dbReference type="Proteomes" id="UP001163203">
    <property type="component" value="Chromosome"/>
</dbReference>
<gene>
    <name evidence="2" type="ORF">ORV05_29280</name>
</gene>
<organism evidence="2 3">
    <name type="scientific">Amycolatopsis cynarae</name>
    <dbReference type="NCBI Taxonomy" id="2995223"/>
    <lineage>
        <taxon>Bacteria</taxon>
        <taxon>Bacillati</taxon>
        <taxon>Actinomycetota</taxon>
        <taxon>Actinomycetes</taxon>
        <taxon>Pseudonocardiales</taxon>
        <taxon>Pseudonocardiaceae</taxon>
        <taxon>Amycolatopsis</taxon>
    </lineage>
</organism>
<keyword evidence="1" id="KW-0472">Membrane</keyword>
<proteinExistence type="predicted"/>
<name>A0ABY7AY66_9PSEU</name>
<dbReference type="PANTHER" id="PTHR34543:SF1">
    <property type="entry name" value="PROTEIN ABA DEFICIENT 4, CHLOROPLASTIC"/>
    <property type="match status" value="1"/>
</dbReference>
<protein>
    <submittedName>
        <fullName evidence="2">ABA4-like family protein</fullName>
    </submittedName>
</protein>
<accession>A0ABY7AY66</accession>
<feature type="transmembrane region" description="Helical" evidence="1">
    <location>
        <begin position="37"/>
        <end position="59"/>
    </location>
</feature>
<keyword evidence="3" id="KW-1185">Reference proteome</keyword>
<feature type="transmembrane region" description="Helical" evidence="1">
    <location>
        <begin position="109"/>
        <end position="131"/>
    </location>
</feature>
<feature type="transmembrane region" description="Helical" evidence="1">
    <location>
        <begin position="79"/>
        <end position="97"/>
    </location>
</feature>
<evidence type="ECO:0000313" key="2">
    <source>
        <dbReference type="EMBL" id="WAL64982.1"/>
    </source>
</evidence>
<sequence length="151" mass="16818">MNQLFQLTFWLAAPFWALMILAPSWRWTSRILASPWVTLLPLTVYARVVAPHFGALWTAVSRPDLPVLQAFLAQPYGAAAIWAHLVAFDLFLGRWMFFEARARGIHPLVVGPILLLTIFLSPIGVVVFLAVRSATRTATQTTPVTGPNLRP</sequence>
<dbReference type="EMBL" id="CP113836">
    <property type="protein sequence ID" value="WAL64982.1"/>
    <property type="molecule type" value="Genomic_DNA"/>
</dbReference>
<dbReference type="PANTHER" id="PTHR34543">
    <property type="entry name" value="PROTEIN ABA DEFICIENT 4, CHLOROPLASTIC"/>
    <property type="match status" value="1"/>
</dbReference>
<evidence type="ECO:0000256" key="1">
    <source>
        <dbReference type="SAM" id="Phobius"/>
    </source>
</evidence>